<comment type="caution">
    <text evidence="1">The sequence shown here is derived from an EMBL/GenBank/DDBJ whole genome shotgun (WGS) entry which is preliminary data.</text>
</comment>
<keyword evidence="2" id="KW-1185">Reference proteome</keyword>
<evidence type="ECO:0000313" key="1">
    <source>
        <dbReference type="EMBL" id="RDE19733.1"/>
    </source>
</evidence>
<protein>
    <submittedName>
        <fullName evidence="1">Uncharacterized protein</fullName>
    </submittedName>
</protein>
<dbReference type="EMBL" id="QQOH01000003">
    <property type="protein sequence ID" value="RDE19733.1"/>
    <property type="molecule type" value="Genomic_DNA"/>
</dbReference>
<name>A0A369WEL1_9GAMM</name>
<accession>A0A369WEL1</accession>
<gene>
    <name evidence="1" type="ORF">DV711_12705</name>
</gene>
<dbReference type="Proteomes" id="UP000253769">
    <property type="component" value="Unassembled WGS sequence"/>
</dbReference>
<evidence type="ECO:0000313" key="2">
    <source>
        <dbReference type="Proteomes" id="UP000253769"/>
    </source>
</evidence>
<sequence length="60" mass="6957">MESRGSLPDEVILKTKCNPRRLCYSRADQSQKIKKELAMLYIDSDSVDAEMVDEMDQHTH</sequence>
<proteinExistence type="predicted"/>
<organism evidence="1 2">
    <name type="scientific">Motiliproteus coralliicola</name>
    <dbReference type="NCBI Taxonomy" id="2283196"/>
    <lineage>
        <taxon>Bacteria</taxon>
        <taxon>Pseudomonadati</taxon>
        <taxon>Pseudomonadota</taxon>
        <taxon>Gammaproteobacteria</taxon>
        <taxon>Oceanospirillales</taxon>
        <taxon>Oceanospirillaceae</taxon>
        <taxon>Motiliproteus</taxon>
    </lineage>
</organism>
<reference evidence="1 2" key="1">
    <citation type="submission" date="2018-07" db="EMBL/GenBank/DDBJ databases">
        <title>Motiliproteus coralliicola sp. nov., a bacterium isolated from Coral.</title>
        <authorList>
            <person name="Wang G."/>
        </authorList>
    </citation>
    <scope>NUCLEOTIDE SEQUENCE [LARGE SCALE GENOMIC DNA]</scope>
    <source>
        <strain evidence="1 2">C34</strain>
    </source>
</reference>
<dbReference type="AlphaFoldDB" id="A0A369WEL1"/>